<evidence type="ECO:0000256" key="5">
    <source>
        <dbReference type="SAM" id="MobiDB-lite"/>
    </source>
</evidence>
<dbReference type="PANTHER" id="PTHR33546">
    <property type="entry name" value="LARGE, MULTIFUNCTIONAL SECRETED PROTEIN-RELATED"/>
    <property type="match status" value="1"/>
</dbReference>
<feature type="compositionally biased region" description="Polar residues" evidence="5">
    <location>
        <begin position="731"/>
        <end position="745"/>
    </location>
</feature>
<feature type="region of interest" description="Disordered" evidence="5">
    <location>
        <begin position="726"/>
        <end position="745"/>
    </location>
</feature>
<keyword evidence="9" id="KW-1185">Reference proteome</keyword>
<accession>A0ABU2Y3V7</accession>
<proteinExistence type="predicted"/>
<dbReference type="PROSITE" id="PS51007">
    <property type="entry name" value="CYTC"/>
    <property type="match status" value="1"/>
</dbReference>
<dbReference type="InterPro" id="IPR036909">
    <property type="entry name" value="Cyt_c-like_dom_sf"/>
</dbReference>
<keyword evidence="3 4" id="KW-0408">Iron</keyword>
<dbReference type="Proteomes" id="UP001252186">
    <property type="component" value="Unassembled WGS sequence"/>
</dbReference>
<evidence type="ECO:0000256" key="6">
    <source>
        <dbReference type="SAM" id="SignalP"/>
    </source>
</evidence>
<dbReference type="SUPFAM" id="SSF48371">
    <property type="entry name" value="ARM repeat"/>
    <property type="match status" value="1"/>
</dbReference>
<dbReference type="EMBL" id="JAVRHV010000002">
    <property type="protein sequence ID" value="MDT0552856.1"/>
    <property type="molecule type" value="Genomic_DNA"/>
</dbReference>
<reference evidence="8 9" key="1">
    <citation type="submission" date="2023-09" db="EMBL/GenBank/DDBJ databases">
        <authorList>
            <person name="Rey-Velasco X."/>
        </authorList>
    </citation>
    <scope>NUCLEOTIDE SEQUENCE [LARGE SCALE GENOMIC DNA]</scope>
    <source>
        <strain evidence="8 9">P050</strain>
    </source>
</reference>
<sequence length="745" mass="83841">MNLNRFFALLLLLCSIVSSCKNDEFNEPKISLENYVIEEGFKVEAIASEPFIEAPVAMDFDNEGRMWVVEMKGYMQTIEGLSQEMPNGTISILEDLDKDGIADHSKLFMKDLVLPRALAHVYGGLLYAEPPNLWFVNIENDKPTNKVLVDSLYADGGNVEHQPNGLMMHTDNWIYNAKSNFRYQRKNGIWHKEPTSYRGQWGITKDNFGRLYVNNNAIQLMGDHVLPNTAIGNPYHTPRKLINKTLTESQRVYPLHATSVNRGYMKGVLDKDSILVDVTSACGPLIYRGSTFPHSHSQNAFVCAPEANLIKRNILSFNGDITSAEYAWDDREFLASTDEGFRPVNLFNGPDGNMYIVDMHRGIIQDKAYMSPYLKEQLAIKQLDTIIGMGRILKVSPSNFKETPLPNLEALSSKELVKKLDSKDGWIRDRVQHMIVYQHNLDAVPFLKELIETSENELVKIHALYALEGLDQLSFNLLFEYASNISDINFMSHCLVLLEKYASEENESKMIELISSALEKNDTQLDLYVALSLGKWANISPKLFLPILKKINKKHLNNERFNDAIISSLSNNEESFLIAIENSNNSIEEQLIQVITKKKTDKKNSIFVNESVSTDSRTAGYYLFKNTCAACHGTGGDGISGVAPPLSNSEFVTGSDETLARIILHGLHGPITVNGVDYEYNGEMPGLVNNPSITNKDVSDIISYLRNAFTTKSKKITLDEIESIRNETPKDGNSYTQEEINSLLK</sequence>
<dbReference type="InterPro" id="IPR009056">
    <property type="entry name" value="Cyt_c-like_dom"/>
</dbReference>
<keyword evidence="2 4" id="KW-0479">Metal-binding</keyword>
<evidence type="ECO:0000256" key="3">
    <source>
        <dbReference type="ARBA" id="ARBA00023004"/>
    </source>
</evidence>
<dbReference type="SUPFAM" id="SSF50952">
    <property type="entry name" value="Soluble quinoprotein glucose dehydrogenase"/>
    <property type="match status" value="1"/>
</dbReference>
<dbReference type="SUPFAM" id="SSF46626">
    <property type="entry name" value="Cytochrome c"/>
    <property type="match status" value="1"/>
</dbReference>
<dbReference type="InterPro" id="IPR011042">
    <property type="entry name" value="6-blade_b-propeller_TolB-like"/>
</dbReference>
<evidence type="ECO:0000256" key="4">
    <source>
        <dbReference type="PROSITE-ProRule" id="PRU00433"/>
    </source>
</evidence>
<evidence type="ECO:0000256" key="2">
    <source>
        <dbReference type="ARBA" id="ARBA00022723"/>
    </source>
</evidence>
<gene>
    <name evidence="8" type="ORF">RM519_06335</name>
</gene>
<comment type="caution">
    <text evidence="8">The sequence shown here is derived from an EMBL/GenBank/DDBJ whole genome shotgun (WGS) entry which is preliminary data.</text>
</comment>
<evidence type="ECO:0000259" key="7">
    <source>
        <dbReference type="PROSITE" id="PS51007"/>
    </source>
</evidence>
<dbReference type="Pfam" id="PF00034">
    <property type="entry name" value="Cytochrom_C"/>
    <property type="match status" value="1"/>
</dbReference>
<evidence type="ECO:0000256" key="1">
    <source>
        <dbReference type="ARBA" id="ARBA00022617"/>
    </source>
</evidence>
<feature type="chain" id="PRO_5046196161" evidence="6">
    <location>
        <begin position="21"/>
        <end position="745"/>
    </location>
</feature>
<protein>
    <submittedName>
        <fullName evidence="8">C-type cytochrome</fullName>
    </submittedName>
</protein>
<dbReference type="PROSITE" id="PS51257">
    <property type="entry name" value="PROKAR_LIPOPROTEIN"/>
    <property type="match status" value="1"/>
</dbReference>
<dbReference type="InterPro" id="IPR055557">
    <property type="entry name" value="DUF7133"/>
</dbReference>
<dbReference type="PANTHER" id="PTHR33546:SF1">
    <property type="entry name" value="LARGE, MULTIFUNCTIONAL SECRETED PROTEIN"/>
    <property type="match status" value="1"/>
</dbReference>
<dbReference type="Pfam" id="PF23500">
    <property type="entry name" value="DUF7133"/>
    <property type="match status" value="1"/>
</dbReference>
<feature type="domain" description="Cytochrome c" evidence="7">
    <location>
        <begin position="615"/>
        <end position="709"/>
    </location>
</feature>
<dbReference type="Gene3D" id="1.10.760.10">
    <property type="entry name" value="Cytochrome c-like domain"/>
    <property type="match status" value="1"/>
</dbReference>
<dbReference type="Gene3D" id="2.120.10.30">
    <property type="entry name" value="TolB, C-terminal domain"/>
    <property type="match status" value="1"/>
</dbReference>
<organism evidence="8 9">
    <name type="scientific">Urechidicola vernalis</name>
    <dbReference type="NCBI Taxonomy" id="3075600"/>
    <lineage>
        <taxon>Bacteria</taxon>
        <taxon>Pseudomonadati</taxon>
        <taxon>Bacteroidota</taxon>
        <taxon>Flavobacteriia</taxon>
        <taxon>Flavobacteriales</taxon>
        <taxon>Flavobacteriaceae</taxon>
        <taxon>Urechidicola</taxon>
    </lineage>
</organism>
<evidence type="ECO:0000313" key="8">
    <source>
        <dbReference type="EMBL" id="MDT0552856.1"/>
    </source>
</evidence>
<dbReference type="Gene3D" id="1.25.10.10">
    <property type="entry name" value="Leucine-rich Repeat Variant"/>
    <property type="match status" value="1"/>
</dbReference>
<name>A0ABU2Y3V7_9FLAO</name>
<keyword evidence="6" id="KW-0732">Signal</keyword>
<feature type="signal peptide" evidence="6">
    <location>
        <begin position="1"/>
        <end position="20"/>
    </location>
</feature>
<dbReference type="RefSeq" id="WP_311592801.1">
    <property type="nucleotide sequence ID" value="NZ_JAVRHV010000002.1"/>
</dbReference>
<dbReference type="InterPro" id="IPR011989">
    <property type="entry name" value="ARM-like"/>
</dbReference>
<dbReference type="InterPro" id="IPR016024">
    <property type="entry name" value="ARM-type_fold"/>
</dbReference>
<evidence type="ECO:0000313" key="9">
    <source>
        <dbReference type="Proteomes" id="UP001252186"/>
    </source>
</evidence>
<dbReference type="InterPro" id="IPR011041">
    <property type="entry name" value="Quinoprot_gluc/sorb_DH_b-prop"/>
</dbReference>
<keyword evidence="1 4" id="KW-0349">Heme</keyword>